<gene>
    <name evidence="2" type="ORF">K2173_004303</name>
</gene>
<keyword evidence="3" id="KW-1185">Reference proteome</keyword>
<organism evidence="2 3">
    <name type="scientific">Erythroxylum novogranatense</name>
    <dbReference type="NCBI Taxonomy" id="1862640"/>
    <lineage>
        <taxon>Eukaryota</taxon>
        <taxon>Viridiplantae</taxon>
        <taxon>Streptophyta</taxon>
        <taxon>Embryophyta</taxon>
        <taxon>Tracheophyta</taxon>
        <taxon>Spermatophyta</taxon>
        <taxon>Magnoliopsida</taxon>
        <taxon>eudicotyledons</taxon>
        <taxon>Gunneridae</taxon>
        <taxon>Pentapetalae</taxon>
        <taxon>rosids</taxon>
        <taxon>fabids</taxon>
        <taxon>Malpighiales</taxon>
        <taxon>Erythroxylaceae</taxon>
        <taxon>Erythroxylum</taxon>
    </lineage>
</organism>
<evidence type="ECO:0000256" key="1">
    <source>
        <dbReference type="SAM" id="SignalP"/>
    </source>
</evidence>
<evidence type="ECO:0000313" key="2">
    <source>
        <dbReference type="EMBL" id="KAJ8773473.1"/>
    </source>
</evidence>
<evidence type="ECO:0000313" key="3">
    <source>
        <dbReference type="Proteomes" id="UP001159364"/>
    </source>
</evidence>
<sequence length="220" mass="22775">MGVHTLKLILTSVHVFLLTLFTCNPTFGSETSTATPLDETPTACKLINCGQGTCVANGSAALGFGCQCNTGWEKMQLGPLTFPSCVVPNCTLDFQCGDASPPPPPVSVPPAPFNISSPCNLVWCGDGTCTANGSDHICECNKGSANLFNKTNLACFRECSFGADCFNLGLGFPRSSLPAPSPPASGSVGNGSGTEDSYSSRGLRTLTLILLPAILFLVSV</sequence>
<dbReference type="AlphaFoldDB" id="A0AAV8U2S1"/>
<comment type="caution">
    <text evidence="2">The sequence shown here is derived from an EMBL/GenBank/DDBJ whole genome shotgun (WGS) entry which is preliminary data.</text>
</comment>
<reference evidence="2 3" key="1">
    <citation type="submission" date="2021-09" db="EMBL/GenBank/DDBJ databases">
        <title>Genomic insights and catalytic innovation underlie evolution of tropane alkaloids biosynthesis.</title>
        <authorList>
            <person name="Wang Y.-J."/>
            <person name="Tian T."/>
            <person name="Huang J.-P."/>
            <person name="Huang S.-X."/>
        </authorList>
    </citation>
    <scope>NUCLEOTIDE SEQUENCE [LARGE SCALE GENOMIC DNA]</scope>
    <source>
        <strain evidence="2">KIB-2018</strain>
        <tissue evidence="2">Leaf</tissue>
    </source>
</reference>
<dbReference type="Proteomes" id="UP001159364">
    <property type="component" value="Linkage Group LG01"/>
</dbReference>
<feature type="chain" id="PRO_5044023890" evidence="1">
    <location>
        <begin position="29"/>
        <end position="220"/>
    </location>
</feature>
<dbReference type="PANTHER" id="PTHR33881">
    <property type="entry name" value="NEUROGENIC LOCUS NOTCH-LIKE PROTEIN"/>
    <property type="match status" value="1"/>
</dbReference>
<protein>
    <submittedName>
        <fullName evidence="2">Uncharacterized protein</fullName>
    </submittedName>
</protein>
<name>A0AAV8U2S1_9ROSI</name>
<feature type="signal peptide" evidence="1">
    <location>
        <begin position="1"/>
        <end position="28"/>
    </location>
</feature>
<dbReference type="EMBL" id="JAIWQS010000001">
    <property type="protein sequence ID" value="KAJ8773473.1"/>
    <property type="molecule type" value="Genomic_DNA"/>
</dbReference>
<proteinExistence type="predicted"/>
<dbReference type="PANTHER" id="PTHR33881:SF17">
    <property type="entry name" value="EGF-LIKE DOMAIN-CONTAINING PROTEIN"/>
    <property type="match status" value="1"/>
</dbReference>
<keyword evidence="1" id="KW-0732">Signal</keyword>
<accession>A0AAV8U2S1</accession>